<organism evidence="1 2">
    <name type="scientific">Avena sativa</name>
    <name type="common">Oat</name>
    <dbReference type="NCBI Taxonomy" id="4498"/>
    <lineage>
        <taxon>Eukaryota</taxon>
        <taxon>Viridiplantae</taxon>
        <taxon>Streptophyta</taxon>
        <taxon>Embryophyta</taxon>
        <taxon>Tracheophyta</taxon>
        <taxon>Spermatophyta</taxon>
        <taxon>Magnoliopsida</taxon>
        <taxon>Liliopsida</taxon>
        <taxon>Poales</taxon>
        <taxon>Poaceae</taxon>
        <taxon>BOP clade</taxon>
        <taxon>Pooideae</taxon>
        <taxon>Poodae</taxon>
        <taxon>Poeae</taxon>
        <taxon>Poeae Chloroplast Group 1 (Aveneae type)</taxon>
        <taxon>Aveninae</taxon>
        <taxon>Avena</taxon>
    </lineage>
</organism>
<name>A0ACD5XZ19_AVESA</name>
<dbReference type="EnsemblPlants" id="AVESA.00010b.r2.5CG0876030.1">
    <property type="protein sequence ID" value="AVESA.00010b.r2.5CG0876030.1.CDS.1"/>
    <property type="gene ID" value="AVESA.00010b.r2.5CG0876030"/>
</dbReference>
<protein>
    <submittedName>
        <fullName evidence="1">Uncharacterized protein</fullName>
    </submittedName>
</protein>
<reference evidence="1" key="2">
    <citation type="submission" date="2025-09" db="UniProtKB">
        <authorList>
            <consortium name="EnsemblPlants"/>
        </authorList>
    </citation>
    <scope>IDENTIFICATION</scope>
</reference>
<sequence>MVSAKRLAQMAKKWQKMAAHGRKRLTRTTSTTKRATDECCTTSSVAAKGHFVVYSTDGVRFEVPLPYLSTVIFGELLRMSHEDFGFVSDGRIMLPCDAAVMEYVFHILRRNTSPEVETALLSSVVETCHYGSGLETSMGLSQQVSCF</sequence>
<evidence type="ECO:0000313" key="1">
    <source>
        <dbReference type="EnsemblPlants" id="AVESA.00010b.r2.5CG0876030.1.CDS.1"/>
    </source>
</evidence>
<dbReference type="Proteomes" id="UP001732700">
    <property type="component" value="Chromosome 5C"/>
</dbReference>
<reference evidence="1" key="1">
    <citation type="submission" date="2021-05" db="EMBL/GenBank/DDBJ databases">
        <authorList>
            <person name="Scholz U."/>
            <person name="Mascher M."/>
            <person name="Fiebig A."/>
        </authorList>
    </citation>
    <scope>NUCLEOTIDE SEQUENCE [LARGE SCALE GENOMIC DNA]</scope>
</reference>
<accession>A0ACD5XZ19</accession>
<keyword evidence="2" id="KW-1185">Reference proteome</keyword>
<proteinExistence type="predicted"/>
<evidence type="ECO:0000313" key="2">
    <source>
        <dbReference type="Proteomes" id="UP001732700"/>
    </source>
</evidence>